<protein>
    <submittedName>
        <fullName evidence="2">Myb domain-containing protein</fullName>
    </submittedName>
</protein>
<name>A0A183JQT6_9TREM</name>
<proteinExistence type="predicted"/>
<dbReference type="WBParaSite" id="SCUD_0000507501-mRNA-1">
    <property type="protein sequence ID" value="SCUD_0000507501-mRNA-1"/>
    <property type="gene ID" value="SCUD_0000507501"/>
</dbReference>
<evidence type="ECO:0000313" key="2">
    <source>
        <dbReference type="WBParaSite" id="SCUD_0000507501-mRNA-1"/>
    </source>
</evidence>
<evidence type="ECO:0000256" key="1">
    <source>
        <dbReference type="SAM" id="MobiDB-lite"/>
    </source>
</evidence>
<organism evidence="2">
    <name type="scientific">Schistosoma curassoni</name>
    <dbReference type="NCBI Taxonomy" id="6186"/>
    <lineage>
        <taxon>Eukaryota</taxon>
        <taxon>Metazoa</taxon>
        <taxon>Spiralia</taxon>
        <taxon>Lophotrochozoa</taxon>
        <taxon>Platyhelminthes</taxon>
        <taxon>Trematoda</taxon>
        <taxon>Digenea</taxon>
        <taxon>Strigeidida</taxon>
        <taxon>Schistosomatoidea</taxon>
        <taxon>Schistosomatidae</taxon>
        <taxon>Schistosoma</taxon>
    </lineage>
</organism>
<dbReference type="STRING" id="6186.A0A183JQT6"/>
<accession>A0A183JQT6</accession>
<feature type="region of interest" description="Disordered" evidence="1">
    <location>
        <begin position="80"/>
        <end position="114"/>
    </location>
</feature>
<feature type="compositionally biased region" description="Low complexity" evidence="1">
    <location>
        <begin position="169"/>
        <end position="182"/>
    </location>
</feature>
<sequence length="288" mass="32997">LFPSNSFRPNKNSHENNNIENKLEQYTKYDVLTPDKLLLKSDHYRNNHFKHLSMNQSVSNLTIPKFINYDKLINDKQIDDEQRLSSGSNDINAPKDLRIRKQSRSNSNPMRYNKHKLKQSYLKKETNKNTTGFSNNVITIHNTNMNSHCKIPSDIHLRNNFDSKNMDPSSNNNNNSSNNNGNQLFNPSYNPLLSNSYIKQQPYPIFPLNNNTTEIDNLINLPNSQNNHFNQILSQAQLSSSSLSQFHQYWLQMINTPTLSSVATTTTTTATATTSSFTVTTQDITPPQ</sequence>
<reference evidence="2" key="1">
    <citation type="submission" date="2016-06" db="UniProtKB">
        <authorList>
            <consortium name="WormBaseParasite"/>
        </authorList>
    </citation>
    <scope>IDENTIFICATION</scope>
</reference>
<feature type="region of interest" description="Disordered" evidence="1">
    <location>
        <begin position="160"/>
        <end position="187"/>
    </location>
</feature>
<dbReference type="AlphaFoldDB" id="A0A183JQT6"/>